<accession>A0ABQ9CZ25</accession>
<sequence>MGEHRVILPGDVRDLIDNLNRPPGSSYFRYAESSMKNSFGLKYLHKFFNIPFLQLQRETLLRQLETNQLDIDATLEELSLQQETEDQNYELCSVTMTDAKFGSLRTEGEQEPFLLLQQGTRGQNIAALKCGSQRKHEVAHDAASSTLHPATATPPPDPAAPAKVQSVEDFVPEESLDHTFLEDSAPQKDKGKPQAKHRVDSERDSEISKFTDDSRLRVQVTLLTNGISSQGTSTNMRGGPFEPLEVQRGQAKGAAPQLGYQSRLGINRWSSPEEKDLGMLVGERLDMAQARNAELIPQRGQQRREGFCPSAPSGETPPAVLPPALGSQHRKDVEVLKQVQRRLEDVLQGLESLCSEDRLAKLGVFTWRREGSGETPCSIQGKMRTVFSRACCNRTRGDHFKLKEDRFTLGTRLKSMRTRACEHEAAPIFFVQDLMHLLFPPGQSVAGTRYGVTFTYSLLNPGP</sequence>
<comment type="caution">
    <text evidence="2">The sequence shown here is derived from an EMBL/GenBank/DDBJ whole genome shotgun (WGS) entry which is preliminary data.</text>
</comment>
<protein>
    <submittedName>
        <fullName evidence="2">Uncharacterized protein</fullName>
    </submittedName>
</protein>
<evidence type="ECO:0000313" key="2">
    <source>
        <dbReference type="EMBL" id="KAJ7412107.1"/>
    </source>
</evidence>
<feature type="region of interest" description="Disordered" evidence="1">
    <location>
        <begin position="136"/>
        <end position="163"/>
    </location>
</feature>
<keyword evidence="3" id="KW-1185">Reference proteome</keyword>
<dbReference type="PANTHER" id="PTHR14932">
    <property type="entry name" value="RAS GTPASE-RELATED"/>
    <property type="match status" value="1"/>
</dbReference>
<dbReference type="EMBL" id="WHWB01034262">
    <property type="protein sequence ID" value="KAJ7412107.1"/>
    <property type="molecule type" value="Genomic_DNA"/>
</dbReference>
<dbReference type="Proteomes" id="UP001145742">
    <property type="component" value="Unassembled WGS sequence"/>
</dbReference>
<proteinExistence type="predicted"/>
<gene>
    <name evidence="2" type="ORF">WISP_99075</name>
</gene>
<evidence type="ECO:0000256" key="1">
    <source>
        <dbReference type="SAM" id="MobiDB-lite"/>
    </source>
</evidence>
<name>A0ABQ9CZ25_9PASS</name>
<evidence type="ECO:0000313" key="3">
    <source>
        <dbReference type="Proteomes" id="UP001145742"/>
    </source>
</evidence>
<feature type="region of interest" description="Disordered" evidence="1">
    <location>
        <begin position="178"/>
        <end position="208"/>
    </location>
</feature>
<reference evidence="2" key="1">
    <citation type="submission" date="2019-10" db="EMBL/GenBank/DDBJ databases">
        <authorList>
            <person name="Soares A.E.R."/>
            <person name="Aleixo A."/>
            <person name="Schneider P."/>
            <person name="Miyaki C.Y."/>
            <person name="Schneider M.P."/>
            <person name="Mello C."/>
            <person name="Vasconcelos A.T.R."/>
        </authorList>
    </citation>
    <scope>NUCLEOTIDE SEQUENCE</scope>
    <source>
        <tissue evidence="2">Muscle</tissue>
    </source>
</reference>
<dbReference type="PANTHER" id="PTHR14932:SF1">
    <property type="entry name" value="RAB-LIKE PROTEIN 6"/>
    <property type="match status" value="1"/>
</dbReference>
<organism evidence="2 3">
    <name type="scientific">Willisornis vidua</name>
    <name type="common">Xingu scale-backed antbird</name>
    <dbReference type="NCBI Taxonomy" id="1566151"/>
    <lineage>
        <taxon>Eukaryota</taxon>
        <taxon>Metazoa</taxon>
        <taxon>Chordata</taxon>
        <taxon>Craniata</taxon>
        <taxon>Vertebrata</taxon>
        <taxon>Euteleostomi</taxon>
        <taxon>Archelosauria</taxon>
        <taxon>Archosauria</taxon>
        <taxon>Dinosauria</taxon>
        <taxon>Saurischia</taxon>
        <taxon>Theropoda</taxon>
        <taxon>Coelurosauria</taxon>
        <taxon>Aves</taxon>
        <taxon>Neognathae</taxon>
        <taxon>Neoaves</taxon>
        <taxon>Telluraves</taxon>
        <taxon>Australaves</taxon>
        <taxon>Passeriformes</taxon>
        <taxon>Thamnophilidae</taxon>
        <taxon>Willisornis</taxon>
    </lineage>
</organism>
<dbReference type="InterPro" id="IPR040385">
    <property type="entry name" value="RABL6"/>
</dbReference>